<comment type="caution">
    <text evidence="1">The sequence shown here is derived from an EMBL/GenBank/DDBJ whole genome shotgun (WGS) entry which is preliminary data.</text>
</comment>
<evidence type="ECO:0000313" key="2">
    <source>
        <dbReference type="Proteomes" id="UP000215902"/>
    </source>
</evidence>
<protein>
    <submittedName>
        <fullName evidence="1">Uncharacterized protein</fullName>
    </submittedName>
</protein>
<name>A0A267G303_9PLAT</name>
<dbReference type="EMBL" id="NIVC01000617">
    <property type="protein sequence ID" value="PAA79774.1"/>
    <property type="molecule type" value="Genomic_DNA"/>
</dbReference>
<dbReference type="AlphaFoldDB" id="A0A267G303"/>
<feature type="non-terminal residue" evidence="1">
    <location>
        <position position="1"/>
    </location>
</feature>
<organism evidence="1 2">
    <name type="scientific">Macrostomum lignano</name>
    <dbReference type="NCBI Taxonomy" id="282301"/>
    <lineage>
        <taxon>Eukaryota</taxon>
        <taxon>Metazoa</taxon>
        <taxon>Spiralia</taxon>
        <taxon>Lophotrochozoa</taxon>
        <taxon>Platyhelminthes</taxon>
        <taxon>Rhabditophora</taxon>
        <taxon>Macrostomorpha</taxon>
        <taxon>Macrostomida</taxon>
        <taxon>Macrostomidae</taxon>
        <taxon>Macrostomum</taxon>
    </lineage>
</organism>
<gene>
    <name evidence="1" type="ORF">BOX15_Mlig023039g1</name>
</gene>
<proteinExistence type="predicted"/>
<sequence>VVFQGVSTNKKPSYAKVAQVKSLLNQGQGCINIRREKRGLNRPQCKTAGKLTVRSTQPKQTTDCKMQVSKTVLRGGKAALSALSTRSAANAVPKMTAIASEWETEKGSMVYKDPVDEQDTAYIKTASDNGLMTDLPLLTEESDYLSEAHTVDYTYKGPCDNMSSLQLNSSTQLLLENAGTSQPMSVHYPTVGAYVPTPANLGILGGTGLSHMHFKGAAGGLGAKFVANSLIKTHPSRQLYTSAVARQQGIQDAAPTVDLDQPQAAANTQGIQGDTDSAQARLWVSRCLGDGLYTDCELPPETPGKQRRTIQTIFVQMLADIRAAAEAQLRFRSK</sequence>
<reference evidence="1 2" key="1">
    <citation type="submission" date="2017-06" db="EMBL/GenBank/DDBJ databases">
        <title>A platform for efficient transgenesis in Macrostomum lignano, a flatworm model organism for stem cell research.</title>
        <authorList>
            <person name="Berezikov E."/>
        </authorList>
    </citation>
    <scope>NUCLEOTIDE SEQUENCE [LARGE SCALE GENOMIC DNA]</scope>
    <source>
        <strain evidence="1">DV1</strain>
        <tissue evidence="1">Whole organism</tissue>
    </source>
</reference>
<dbReference type="Proteomes" id="UP000215902">
    <property type="component" value="Unassembled WGS sequence"/>
</dbReference>
<accession>A0A267G303</accession>
<evidence type="ECO:0000313" key="1">
    <source>
        <dbReference type="EMBL" id="PAA79774.1"/>
    </source>
</evidence>
<keyword evidence="2" id="KW-1185">Reference proteome</keyword>